<comment type="caution">
    <text evidence="1">The sequence shown here is derived from an EMBL/GenBank/DDBJ whole genome shotgun (WGS) entry which is preliminary data.</text>
</comment>
<evidence type="ECO:0000313" key="2">
    <source>
        <dbReference type="Proteomes" id="UP000766570"/>
    </source>
</evidence>
<dbReference type="Proteomes" id="UP000766570">
    <property type="component" value="Unassembled WGS sequence"/>
</dbReference>
<evidence type="ECO:0000313" key="1">
    <source>
        <dbReference type="EMBL" id="MBP2373199.1"/>
    </source>
</evidence>
<keyword evidence="2" id="KW-1185">Reference proteome</keyword>
<accession>A0ABS4WAG6</accession>
<name>A0ABS4WAG6_9MICC</name>
<dbReference type="EMBL" id="JAGIOE010000001">
    <property type="protein sequence ID" value="MBP2373199.1"/>
    <property type="molecule type" value="Genomic_DNA"/>
</dbReference>
<dbReference type="RefSeq" id="WP_209906410.1">
    <property type="nucleotide sequence ID" value="NZ_BAAAMI010000019.1"/>
</dbReference>
<sequence length="82" mass="9603">MPDQYEILEETMLLDRPTHTASRAEKDLMLRELRILGSNDQDDVLSNVSQILRRPCQSLDSIRSCDAHKVIGHCQRVRHRQY</sequence>
<protein>
    <submittedName>
        <fullName evidence="1">Uncharacterized protein</fullName>
    </submittedName>
</protein>
<organism evidence="1 2">
    <name type="scientific">Paeniglutamicibacter psychrophenolicus</name>
    <dbReference type="NCBI Taxonomy" id="257454"/>
    <lineage>
        <taxon>Bacteria</taxon>
        <taxon>Bacillati</taxon>
        <taxon>Actinomycetota</taxon>
        <taxon>Actinomycetes</taxon>
        <taxon>Micrococcales</taxon>
        <taxon>Micrococcaceae</taxon>
        <taxon>Paeniglutamicibacter</taxon>
    </lineage>
</organism>
<proteinExistence type="predicted"/>
<gene>
    <name evidence="1" type="ORF">JOF46_001111</name>
</gene>
<reference evidence="1 2" key="1">
    <citation type="submission" date="2021-03" db="EMBL/GenBank/DDBJ databases">
        <title>Sequencing the genomes of 1000 actinobacteria strains.</title>
        <authorList>
            <person name="Klenk H.-P."/>
        </authorList>
    </citation>
    <scope>NUCLEOTIDE SEQUENCE [LARGE SCALE GENOMIC DNA]</scope>
    <source>
        <strain evidence="1 2">DSM 15454</strain>
    </source>
</reference>